<dbReference type="GO" id="GO:0006753">
    <property type="term" value="P:nucleoside phosphate metabolic process"/>
    <property type="evidence" value="ECO:0007669"/>
    <property type="project" value="TreeGrafter"/>
</dbReference>
<dbReference type="PROSITE" id="PS51462">
    <property type="entry name" value="NUDIX"/>
    <property type="match status" value="1"/>
</dbReference>
<feature type="compositionally biased region" description="Polar residues" evidence="3">
    <location>
        <begin position="98"/>
        <end position="121"/>
    </location>
</feature>
<evidence type="ECO:0000256" key="2">
    <source>
        <dbReference type="RuleBase" id="RU003476"/>
    </source>
</evidence>
<reference evidence="5 6" key="1">
    <citation type="submission" date="2017-09" db="EMBL/GenBank/DDBJ databases">
        <title>Genome sequencing of Besnoitia besnoiti strain Bb-Ger1.</title>
        <authorList>
            <person name="Schares G."/>
            <person name="Venepally P."/>
            <person name="Lorenzi H.A."/>
        </authorList>
    </citation>
    <scope>NUCLEOTIDE SEQUENCE [LARGE SCALE GENOMIC DNA]</scope>
    <source>
        <strain evidence="5 6">Bb-Ger1</strain>
    </source>
</reference>
<accession>A0A2A9M788</accession>
<feature type="compositionally biased region" description="Polar residues" evidence="3">
    <location>
        <begin position="77"/>
        <end position="89"/>
    </location>
</feature>
<dbReference type="PANTHER" id="PTHR11839:SF22">
    <property type="entry name" value="NUDIX HYDROLASE 26, CHLOROPLASTIC"/>
    <property type="match status" value="1"/>
</dbReference>
<dbReference type="InterPro" id="IPR000086">
    <property type="entry name" value="NUDIX_hydrolase_dom"/>
</dbReference>
<organism evidence="5 6">
    <name type="scientific">Besnoitia besnoiti</name>
    <name type="common">Apicomplexan protozoan</name>
    <dbReference type="NCBI Taxonomy" id="94643"/>
    <lineage>
        <taxon>Eukaryota</taxon>
        <taxon>Sar</taxon>
        <taxon>Alveolata</taxon>
        <taxon>Apicomplexa</taxon>
        <taxon>Conoidasida</taxon>
        <taxon>Coccidia</taxon>
        <taxon>Eucoccidiorida</taxon>
        <taxon>Eimeriorina</taxon>
        <taxon>Sarcocystidae</taxon>
        <taxon>Besnoitia</taxon>
    </lineage>
</organism>
<evidence type="ECO:0000259" key="4">
    <source>
        <dbReference type="PROSITE" id="PS51462"/>
    </source>
</evidence>
<dbReference type="OrthoDB" id="329030at2759"/>
<sequence>MKPELSGQMEVEGLPGRTQACSMELSRRHCSASKSRHVRREEMHCGDWLKLEKVTYIDSTGSRELIWERFVRTTPAHNSHRTQVPTLASSAGALNRCNDGTNKTNEVSPSEARSASGATSHGRTEHDLEGSNNRTQTDAVKSDRDFTSQISGEPKASGLANGRSEPKERSSVASREDSPVLVNGVPGFQAQADSVAVIAITTGRGRVLKDDDTGIILVRQYRPAVDAITVELPGGLVDKGEDLETAALRELKEETGFVGKVVSVGPKVTQSTLGREELHLVTISVDLDSPDNAAPRQQLDSEEDIEVTIIPLQTLWQELNSFSQEGYTIFDSLYSFAYGMQLHAQGCTSKAFVLEPSVGPDGK</sequence>
<dbReference type="GO" id="GO:0019693">
    <property type="term" value="P:ribose phosphate metabolic process"/>
    <property type="evidence" value="ECO:0007669"/>
    <property type="project" value="TreeGrafter"/>
</dbReference>
<feature type="compositionally biased region" description="Basic and acidic residues" evidence="3">
    <location>
        <begin position="164"/>
        <end position="178"/>
    </location>
</feature>
<dbReference type="GO" id="GO:0016462">
    <property type="term" value="F:pyrophosphatase activity"/>
    <property type="evidence" value="ECO:0007669"/>
    <property type="project" value="UniProtKB-ARBA"/>
</dbReference>
<dbReference type="PRINTS" id="PR00502">
    <property type="entry name" value="NUDIXFAMILY"/>
</dbReference>
<dbReference type="EMBL" id="NWUJ01000016">
    <property type="protein sequence ID" value="PFH31270.1"/>
    <property type="molecule type" value="Genomic_DNA"/>
</dbReference>
<name>A0A2A9M788_BESBE</name>
<dbReference type="AlphaFoldDB" id="A0A2A9M788"/>
<dbReference type="PROSITE" id="PS00893">
    <property type="entry name" value="NUDIX_BOX"/>
    <property type="match status" value="1"/>
</dbReference>
<gene>
    <name evidence="5" type="ORF">BESB_031440</name>
</gene>
<dbReference type="Pfam" id="PF00293">
    <property type="entry name" value="NUDIX"/>
    <property type="match status" value="1"/>
</dbReference>
<dbReference type="InterPro" id="IPR020084">
    <property type="entry name" value="NUDIX_hydrolase_CS"/>
</dbReference>
<feature type="region of interest" description="Disordered" evidence="3">
    <location>
        <begin position="77"/>
        <end position="179"/>
    </location>
</feature>
<dbReference type="CDD" id="cd18888">
    <property type="entry name" value="NUDIX_ADPRase_Nudt5"/>
    <property type="match status" value="1"/>
</dbReference>
<dbReference type="SUPFAM" id="SSF55811">
    <property type="entry name" value="Nudix"/>
    <property type="match status" value="1"/>
</dbReference>
<dbReference type="PANTHER" id="PTHR11839">
    <property type="entry name" value="UDP/ADP-SUGAR PYROPHOSPHATASE"/>
    <property type="match status" value="1"/>
</dbReference>
<evidence type="ECO:0000313" key="6">
    <source>
        <dbReference type="Proteomes" id="UP000224006"/>
    </source>
</evidence>
<protein>
    <submittedName>
        <fullName evidence="5">Hydrolase, NUDIX family protein</fullName>
    </submittedName>
</protein>
<comment type="similarity">
    <text evidence="2">Belongs to the Nudix hydrolase family.</text>
</comment>
<evidence type="ECO:0000313" key="5">
    <source>
        <dbReference type="EMBL" id="PFH31270.1"/>
    </source>
</evidence>
<dbReference type="VEuPathDB" id="ToxoDB:BESB_031440"/>
<dbReference type="InterPro" id="IPR020476">
    <property type="entry name" value="Nudix_hydrolase"/>
</dbReference>
<dbReference type="InterPro" id="IPR015797">
    <property type="entry name" value="NUDIX_hydrolase-like_dom_sf"/>
</dbReference>
<dbReference type="Proteomes" id="UP000224006">
    <property type="component" value="Chromosome XIII"/>
</dbReference>
<dbReference type="Gene3D" id="3.90.79.10">
    <property type="entry name" value="Nucleoside Triphosphate Pyrophosphohydrolase"/>
    <property type="match status" value="1"/>
</dbReference>
<comment type="caution">
    <text evidence="5">The sequence shown here is derived from an EMBL/GenBank/DDBJ whole genome shotgun (WGS) entry which is preliminary data.</text>
</comment>
<dbReference type="RefSeq" id="XP_029215279.1">
    <property type="nucleotide sequence ID" value="XM_029361812.1"/>
</dbReference>
<proteinExistence type="inferred from homology"/>
<feature type="compositionally biased region" description="Polar residues" evidence="3">
    <location>
        <begin position="130"/>
        <end position="139"/>
    </location>
</feature>
<dbReference type="STRING" id="94643.A0A2A9M788"/>
<feature type="domain" description="Nudix hydrolase" evidence="4">
    <location>
        <begin position="190"/>
        <end position="332"/>
    </location>
</feature>
<dbReference type="KEGG" id="bbes:BESB_031440"/>
<evidence type="ECO:0000256" key="1">
    <source>
        <dbReference type="ARBA" id="ARBA00022801"/>
    </source>
</evidence>
<evidence type="ECO:0000256" key="3">
    <source>
        <dbReference type="SAM" id="MobiDB-lite"/>
    </source>
</evidence>
<keyword evidence="6" id="KW-1185">Reference proteome</keyword>
<dbReference type="GeneID" id="40308196"/>
<keyword evidence="1 2" id="KW-0378">Hydrolase</keyword>